<name>A0AAU9PEL8_9ASTR</name>
<keyword evidence="3" id="KW-1185">Reference proteome</keyword>
<feature type="region of interest" description="Disordered" evidence="1">
    <location>
        <begin position="1"/>
        <end position="25"/>
    </location>
</feature>
<organism evidence="2 3">
    <name type="scientific">Lactuca virosa</name>
    <dbReference type="NCBI Taxonomy" id="75947"/>
    <lineage>
        <taxon>Eukaryota</taxon>
        <taxon>Viridiplantae</taxon>
        <taxon>Streptophyta</taxon>
        <taxon>Embryophyta</taxon>
        <taxon>Tracheophyta</taxon>
        <taxon>Spermatophyta</taxon>
        <taxon>Magnoliopsida</taxon>
        <taxon>eudicotyledons</taxon>
        <taxon>Gunneridae</taxon>
        <taxon>Pentapetalae</taxon>
        <taxon>asterids</taxon>
        <taxon>campanulids</taxon>
        <taxon>Asterales</taxon>
        <taxon>Asteraceae</taxon>
        <taxon>Cichorioideae</taxon>
        <taxon>Cichorieae</taxon>
        <taxon>Lactucinae</taxon>
        <taxon>Lactuca</taxon>
    </lineage>
</organism>
<accession>A0AAU9PEL8</accession>
<evidence type="ECO:0000313" key="2">
    <source>
        <dbReference type="EMBL" id="CAH1448676.1"/>
    </source>
</evidence>
<reference evidence="2 3" key="1">
    <citation type="submission" date="2022-01" db="EMBL/GenBank/DDBJ databases">
        <authorList>
            <person name="Xiong W."/>
            <person name="Schranz E."/>
        </authorList>
    </citation>
    <scope>NUCLEOTIDE SEQUENCE [LARGE SCALE GENOMIC DNA]</scope>
</reference>
<comment type="caution">
    <text evidence="2">The sequence shown here is derived from an EMBL/GenBank/DDBJ whole genome shotgun (WGS) entry which is preliminary data.</text>
</comment>
<evidence type="ECO:0000256" key="1">
    <source>
        <dbReference type="SAM" id="MobiDB-lite"/>
    </source>
</evidence>
<evidence type="ECO:0000313" key="3">
    <source>
        <dbReference type="Proteomes" id="UP001157418"/>
    </source>
</evidence>
<dbReference type="AlphaFoldDB" id="A0AAU9PEL8"/>
<dbReference type="EMBL" id="CAKMRJ010005634">
    <property type="protein sequence ID" value="CAH1448676.1"/>
    <property type="molecule type" value="Genomic_DNA"/>
</dbReference>
<dbReference type="Proteomes" id="UP001157418">
    <property type="component" value="Unassembled WGS sequence"/>
</dbReference>
<proteinExistence type="predicted"/>
<sequence length="75" mass="8300">MTALRRTHRPDIAATHNNIGDLRPHSQAAPPLLVVSQILPCEATGRISPKPTATSETFDPTTKVLLYGSFRYYTH</sequence>
<gene>
    <name evidence="2" type="ORF">LVIROSA_LOCUS34203</name>
</gene>
<protein>
    <submittedName>
        <fullName evidence="2">Uncharacterized protein</fullName>
    </submittedName>
</protein>